<sequence length="73" mass="7603">MLFPLVAFVLVFPLNNAVRDAPMAYSVKSSVSVAVGVVPFLAAIVSAVVASRFSTDAPALVEQHTEALVDKSA</sequence>
<keyword evidence="1" id="KW-0812">Transmembrane</keyword>
<reference evidence="2 3" key="1">
    <citation type="submission" date="2019-03" db="EMBL/GenBank/DDBJ databases">
        <title>Genomic analyses of the natural microbiome of Caenorhabditis elegans.</title>
        <authorList>
            <person name="Samuel B."/>
        </authorList>
    </citation>
    <scope>NUCLEOTIDE SEQUENCE [LARGE SCALE GENOMIC DNA]</scope>
    <source>
        <strain evidence="2 3">JUb65</strain>
    </source>
</reference>
<comment type="caution">
    <text evidence="2">The sequence shown here is derived from an EMBL/GenBank/DDBJ whole genome shotgun (WGS) entry which is preliminary data.</text>
</comment>
<organism evidence="2 3">
    <name type="scientific">Curtobacterium flaccumfaciens</name>
    <dbReference type="NCBI Taxonomy" id="2035"/>
    <lineage>
        <taxon>Bacteria</taxon>
        <taxon>Bacillati</taxon>
        <taxon>Actinomycetota</taxon>
        <taxon>Actinomycetes</taxon>
        <taxon>Micrococcales</taxon>
        <taxon>Microbacteriaceae</taxon>
        <taxon>Curtobacterium</taxon>
    </lineage>
</organism>
<proteinExistence type="predicted"/>
<gene>
    <name evidence="2" type="ORF">EDF64_10114</name>
</gene>
<protein>
    <submittedName>
        <fullName evidence="2">Uncharacterized protein</fullName>
    </submittedName>
</protein>
<feature type="transmembrane region" description="Helical" evidence="1">
    <location>
        <begin position="33"/>
        <end position="50"/>
    </location>
</feature>
<dbReference type="AlphaFoldDB" id="A0A4R6DP53"/>
<name>A0A4R6DP53_9MICO</name>
<dbReference type="RefSeq" id="WP_166645535.1">
    <property type="nucleotide sequence ID" value="NZ_SNVW01000001.1"/>
</dbReference>
<evidence type="ECO:0000313" key="3">
    <source>
        <dbReference type="Proteomes" id="UP000295764"/>
    </source>
</evidence>
<keyword evidence="1" id="KW-0472">Membrane</keyword>
<dbReference type="Proteomes" id="UP000295764">
    <property type="component" value="Unassembled WGS sequence"/>
</dbReference>
<evidence type="ECO:0000313" key="2">
    <source>
        <dbReference type="EMBL" id="TDN46159.1"/>
    </source>
</evidence>
<keyword evidence="1" id="KW-1133">Transmembrane helix</keyword>
<evidence type="ECO:0000256" key="1">
    <source>
        <dbReference type="SAM" id="Phobius"/>
    </source>
</evidence>
<dbReference type="EMBL" id="SNVW01000001">
    <property type="protein sequence ID" value="TDN46159.1"/>
    <property type="molecule type" value="Genomic_DNA"/>
</dbReference>
<accession>A0A4R6DP53</accession>